<evidence type="ECO:0000256" key="5">
    <source>
        <dbReference type="SAM" id="Phobius"/>
    </source>
</evidence>
<keyword evidence="8" id="KW-1185">Reference proteome</keyword>
<dbReference type="InterPro" id="IPR053219">
    <property type="entry name" value="GPCR_Dmsr-1"/>
</dbReference>
<feature type="transmembrane region" description="Helical" evidence="5">
    <location>
        <begin position="63"/>
        <end position="86"/>
    </location>
</feature>
<feature type="transmembrane region" description="Helical" evidence="5">
    <location>
        <begin position="244"/>
        <end position="270"/>
    </location>
</feature>
<dbReference type="PRINTS" id="PR00237">
    <property type="entry name" value="GPCRRHODOPSN"/>
</dbReference>
<feature type="domain" description="G-protein coupled receptors family 1 profile" evidence="6">
    <location>
        <begin position="78"/>
        <end position="355"/>
    </location>
</feature>
<feature type="non-terminal residue" evidence="7">
    <location>
        <position position="1"/>
    </location>
</feature>
<feature type="transmembrane region" description="Helical" evidence="5">
    <location>
        <begin position="190"/>
        <end position="209"/>
    </location>
</feature>
<accession>A0ABY7F047</accession>
<dbReference type="PROSITE" id="PS50262">
    <property type="entry name" value="G_PROTEIN_RECEP_F1_2"/>
    <property type="match status" value="1"/>
</dbReference>
<evidence type="ECO:0000256" key="4">
    <source>
        <dbReference type="ARBA" id="ARBA00023136"/>
    </source>
</evidence>
<evidence type="ECO:0000259" key="6">
    <source>
        <dbReference type="PROSITE" id="PS50262"/>
    </source>
</evidence>
<name>A0ABY7F047_MYAAR</name>
<feature type="transmembrane region" description="Helical" evidence="5">
    <location>
        <begin position="300"/>
        <end position="329"/>
    </location>
</feature>
<protein>
    <submittedName>
        <fullName evidence="7">DMSR1-like protein</fullName>
    </submittedName>
</protein>
<dbReference type="Proteomes" id="UP001164746">
    <property type="component" value="Chromosome 9"/>
</dbReference>
<keyword evidence="2 5" id="KW-0812">Transmembrane</keyword>
<dbReference type="PANTHER" id="PTHR46273">
    <property type="entry name" value="MYOSUPPRESSIN RECEPTOR 1, ISOFORM B-RELATED"/>
    <property type="match status" value="1"/>
</dbReference>
<comment type="subcellular location">
    <subcellularLocation>
        <location evidence="1">Membrane</location>
    </subcellularLocation>
</comment>
<dbReference type="EMBL" id="CP111020">
    <property type="protein sequence ID" value="WAR15558.1"/>
    <property type="molecule type" value="Genomic_DNA"/>
</dbReference>
<feature type="transmembrane region" description="Helical" evidence="5">
    <location>
        <begin position="142"/>
        <end position="169"/>
    </location>
</feature>
<evidence type="ECO:0000256" key="3">
    <source>
        <dbReference type="ARBA" id="ARBA00022989"/>
    </source>
</evidence>
<gene>
    <name evidence="7" type="ORF">MAR_005663</name>
</gene>
<dbReference type="CDD" id="cd14978">
    <property type="entry name" value="7tmA_FMRFamide_R-like"/>
    <property type="match status" value="1"/>
</dbReference>
<dbReference type="InterPro" id="IPR000276">
    <property type="entry name" value="GPCR_Rhodpsn"/>
</dbReference>
<feature type="transmembrane region" description="Helical" evidence="5">
    <location>
        <begin position="341"/>
        <end position="360"/>
    </location>
</feature>
<keyword evidence="4 5" id="KW-0472">Membrane</keyword>
<sequence>AHRSFAKAIAVNLKESSYFSQAVHGNKYYEIDVAMNVSYDLDYVDNTTDFGRLGQFYQAYAGVHGYVSVCVCLFGIVTNLFNVSVLTRQSMRTPVNELLTWLAVSDVMTMVSYIPFATHFYIRSPSSGDGLPERNSRAWMTFLVAHVNLTLTTHTISIWMCVTLAIVRYHHITSPTETNVFRKRRIQQTRIMTVIVYILSTVVLIPNYLSNELQARSHGNQTVYYLADLGLGRPGTETTVLINVWLYAMVAKLVPCLLMAIFSGLLIYNIHFKVRHRRKMIIKSGNNNIRLNEHSRTTKMLIAVITLFIVTELPQGILIVCSATIHNFYDHVYQSLGDVMDIVALVNNSVTFVLYCSMSAKFRQTFVKMYCGRCQRSRTTVTDSIPLAEKRLNHVDSYSNIAVLLPK</sequence>
<dbReference type="InterPro" id="IPR019427">
    <property type="entry name" value="7TM_GPCR_serpentine_rcpt_Srw"/>
</dbReference>
<dbReference type="SUPFAM" id="SSF81321">
    <property type="entry name" value="Family A G protein-coupled receptor-like"/>
    <property type="match status" value="1"/>
</dbReference>
<dbReference type="PANTHER" id="PTHR46273:SF4">
    <property type="entry name" value="AT19640P"/>
    <property type="match status" value="1"/>
</dbReference>
<dbReference type="Gene3D" id="1.20.1070.10">
    <property type="entry name" value="Rhodopsin 7-helix transmembrane proteins"/>
    <property type="match status" value="1"/>
</dbReference>
<evidence type="ECO:0000313" key="7">
    <source>
        <dbReference type="EMBL" id="WAR15558.1"/>
    </source>
</evidence>
<reference evidence="7" key="1">
    <citation type="submission" date="2022-11" db="EMBL/GenBank/DDBJ databases">
        <title>Centuries of genome instability and evolution in soft-shell clam transmissible cancer (bioRxiv).</title>
        <authorList>
            <person name="Hart S.F.M."/>
            <person name="Yonemitsu M.A."/>
            <person name="Giersch R.M."/>
            <person name="Beal B.F."/>
            <person name="Arriagada G."/>
            <person name="Davis B.W."/>
            <person name="Ostrander E.A."/>
            <person name="Goff S.P."/>
            <person name="Metzger M.J."/>
        </authorList>
    </citation>
    <scope>NUCLEOTIDE SEQUENCE</scope>
    <source>
        <strain evidence="7">MELC-2E11</strain>
        <tissue evidence="7">Siphon/mantle</tissue>
    </source>
</reference>
<keyword evidence="3 5" id="KW-1133">Transmembrane helix</keyword>
<evidence type="ECO:0000256" key="1">
    <source>
        <dbReference type="ARBA" id="ARBA00004370"/>
    </source>
</evidence>
<dbReference type="InterPro" id="IPR017452">
    <property type="entry name" value="GPCR_Rhodpsn_7TM"/>
</dbReference>
<organism evidence="7 8">
    <name type="scientific">Mya arenaria</name>
    <name type="common">Soft-shell clam</name>
    <dbReference type="NCBI Taxonomy" id="6604"/>
    <lineage>
        <taxon>Eukaryota</taxon>
        <taxon>Metazoa</taxon>
        <taxon>Spiralia</taxon>
        <taxon>Lophotrochozoa</taxon>
        <taxon>Mollusca</taxon>
        <taxon>Bivalvia</taxon>
        <taxon>Autobranchia</taxon>
        <taxon>Heteroconchia</taxon>
        <taxon>Euheterodonta</taxon>
        <taxon>Imparidentia</taxon>
        <taxon>Neoheterodontei</taxon>
        <taxon>Myida</taxon>
        <taxon>Myoidea</taxon>
        <taxon>Myidae</taxon>
        <taxon>Mya</taxon>
    </lineage>
</organism>
<evidence type="ECO:0000256" key="2">
    <source>
        <dbReference type="ARBA" id="ARBA00022692"/>
    </source>
</evidence>
<dbReference type="Pfam" id="PF10324">
    <property type="entry name" value="7TM_GPCR_Srw"/>
    <property type="match status" value="1"/>
</dbReference>
<proteinExistence type="predicted"/>
<evidence type="ECO:0000313" key="8">
    <source>
        <dbReference type="Proteomes" id="UP001164746"/>
    </source>
</evidence>
<feature type="transmembrane region" description="Helical" evidence="5">
    <location>
        <begin position="98"/>
        <end position="122"/>
    </location>
</feature>